<dbReference type="Pfam" id="PF00307">
    <property type="entry name" value="CH"/>
    <property type="match status" value="1"/>
</dbReference>
<evidence type="ECO:0000256" key="3">
    <source>
        <dbReference type="ARBA" id="ARBA00022737"/>
    </source>
</evidence>
<sequence>MLQVLKNLRARSRGKDITDSYIMAWANRKIKSTGRSRQIESFKDKSLSSGLFFLELLSAMEPRVVNWNLVTKGESEEEKRLNATYIISVARKIGCSIFLLPEDIMEVNQKMMLTLTASIMCWYLQNAPEEAESNGYSSAYTSDASPAHSTIGEDESASLCAEISSLNIDVAALDNDITASPSQFENEDDIVE</sequence>
<evidence type="ECO:0000259" key="6">
    <source>
        <dbReference type="PROSITE" id="PS50021"/>
    </source>
</evidence>
<dbReference type="PANTHER" id="PTHR19961">
    <property type="entry name" value="FIMBRIN/PLASTIN"/>
    <property type="match status" value="1"/>
</dbReference>
<keyword evidence="5" id="KW-0206">Cytoskeleton</keyword>
<dbReference type="InterPro" id="IPR036872">
    <property type="entry name" value="CH_dom_sf"/>
</dbReference>
<feature type="domain" description="Calponin-homology (CH)" evidence="6">
    <location>
        <begin position="16"/>
        <end position="124"/>
    </location>
</feature>
<name>A0ABR2FY02_9ROSI</name>
<evidence type="ECO:0000313" key="7">
    <source>
        <dbReference type="EMBL" id="KAK8589144.1"/>
    </source>
</evidence>
<organism evidence="7 8">
    <name type="scientific">Hibiscus sabdariffa</name>
    <name type="common">roselle</name>
    <dbReference type="NCBI Taxonomy" id="183260"/>
    <lineage>
        <taxon>Eukaryota</taxon>
        <taxon>Viridiplantae</taxon>
        <taxon>Streptophyta</taxon>
        <taxon>Embryophyta</taxon>
        <taxon>Tracheophyta</taxon>
        <taxon>Spermatophyta</taxon>
        <taxon>Magnoliopsida</taxon>
        <taxon>eudicotyledons</taxon>
        <taxon>Gunneridae</taxon>
        <taxon>Pentapetalae</taxon>
        <taxon>rosids</taxon>
        <taxon>malvids</taxon>
        <taxon>Malvales</taxon>
        <taxon>Malvaceae</taxon>
        <taxon>Malvoideae</taxon>
        <taxon>Hibiscus</taxon>
    </lineage>
</organism>
<accession>A0ABR2FY02</accession>
<evidence type="ECO:0000313" key="8">
    <source>
        <dbReference type="Proteomes" id="UP001472677"/>
    </source>
</evidence>
<evidence type="ECO:0000256" key="4">
    <source>
        <dbReference type="ARBA" id="ARBA00023203"/>
    </source>
</evidence>
<comment type="subunit">
    <text evidence="2">Interacts with F-actin.</text>
</comment>
<evidence type="ECO:0000256" key="2">
    <source>
        <dbReference type="ARBA" id="ARBA00011385"/>
    </source>
</evidence>
<evidence type="ECO:0000256" key="1">
    <source>
        <dbReference type="ARBA" id="ARBA00004245"/>
    </source>
</evidence>
<dbReference type="Gene3D" id="1.10.418.10">
    <property type="entry name" value="Calponin-like domain"/>
    <property type="match status" value="1"/>
</dbReference>
<keyword evidence="4" id="KW-0009">Actin-binding</keyword>
<evidence type="ECO:0000256" key="5">
    <source>
        <dbReference type="ARBA" id="ARBA00023212"/>
    </source>
</evidence>
<comment type="subcellular location">
    <subcellularLocation>
        <location evidence="1">Cytoplasm</location>
        <location evidence="1">Cytoskeleton</location>
    </subcellularLocation>
</comment>
<keyword evidence="5" id="KW-0963">Cytoplasm</keyword>
<keyword evidence="3" id="KW-0677">Repeat</keyword>
<keyword evidence="8" id="KW-1185">Reference proteome</keyword>
<dbReference type="PANTHER" id="PTHR19961:SF62">
    <property type="entry name" value="FIMBRIN-1"/>
    <property type="match status" value="1"/>
</dbReference>
<dbReference type="InterPro" id="IPR039959">
    <property type="entry name" value="Fimbrin/Plastin"/>
</dbReference>
<dbReference type="PROSITE" id="PS50021">
    <property type="entry name" value="CH"/>
    <property type="match status" value="1"/>
</dbReference>
<dbReference type="SMART" id="SM00033">
    <property type="entry name" value="CH"/>
    <property type="match status" value="1"/>
</dbReference>
<dbReference type="EMBL" id="JBBPBM010000004">
    <property type="protein sequence ID" value="KAK8589144.1"/>
    <property type="molecule type" value="Genomic_DNA"/>
</dbReference>
<comment type="caution">
    <text evidence="7">The sequence shown here is derived from an EMBL/GenBank/DDBJ whole genome shotgun (WGS) entry which is preliminary data.</text>
</comment>
<gene>
    <name evidence="7" type="ORF">V6N12_023549</name>
</gene>
<dbReference type="InterPro" id="IPR001715">
    <property type="entry name" value="CH_dom"/>
</dbReference>
<dbReference type="Proteomes" id="UP001472677">
    <property type="component" value="Unassembled WGS sequence"/>
</dbReference>
<dbReference type="SUPFAM" id="SSF47576">
    <property type="entry name" value="Calponin-homology domain, CH-domain"/>
    <property type="match status" value="1"/>
</dbReference>
<protein>
    <recommendedName>
        <fullName evidence="6">Calponin-homology (CH) domain-containing protein</fullName>
    </recommendedName>
</protein>
<reference evidence="7 8" key="1">
    <citation type="journal article" date="2024" name="G3 (Bethesda)">
        <title>Genome assembly of Hibiscus sabdariffa L. provides insights into metabolisms of medicinal natural products.</title>
        <authorList>
            <person name="Kim T."/>
        </authorList>
    </citation>
    <scope>NUCLEOTIDE SEQUENCE [LARGE SCALE GENOMIC DNA]</scope>
    <source>
        <strain evidence="7">TK-2024</strain>
        <tissue evidence="7">Old leaves</tissue>
    </source>
</reference>
<proteinExistence type="predicted"/>